<feature type="compositionally biased region" description="Basic residues" evidence="1">
    <location>
        <begin position="37"/>
        <end position="51"/>
    </location>
</feature>
<name>A0A7L3F293_9GRUI</name>
<gene>
    <name evidence="2" type="primary">Hemgn</name>
    <name evidence="2" type="ORF">ZAPATR_R09302</name>
</gene>
<feature type="compositionally biased region" description="Pro residues" evidence="1">
    <location>
        <begin position="61"/>
        <end position="71"/>
    </location>
</feature>
<dbReference type="AlphaFoldDB" id="A0A7L3F293"/>
<dbReference type="PANTHER" id="PTHR15993:SF6">
    <property type="entry name" value="HEMOGEN"/>
    <property type="match status" value="1"/>
</dbReference>
<dbReference type="GO" id="GO:0030154">
    <property type="term" value="P:cell differentiation"/>
    <property type="evidence" value="ECO:0007669"/>
    <property type="project" value="InterPro"/>
</dbReference>
<dbReference type="Proteomes" id="UP000557426">
    <property type="component" value="Unassembled WGS sequence"/>
</dbReference>
<feature type="non-terminal residue" evidence="2">
    <location>
        <position position="1"/>
    </location>
</feature>
<organism evidence="2 3">
    <name type="scientific">Zapornia atra</name>
    <name type="common">Henderson crake</name>
    <dbReference type="NCBI Taxonomy" id="2585822"/>
    <lineage>
        <taxon>Eukaryota</taxon>
        <taxon>Metazoa</taxon>
        <taxon>Chordata</taxon>
        <taxon>Craniata</taxon>
        <taxon>Vertebrata</taxon>
        <taxon>Euteleostomi</taxon>
        <taxon>Archelosauria</taxon>
        <taxon>Archosauria</taxon>
        <taxon>Dinosauria</taxon>
        <taxon>Saurischia</taxon>
        <taxon>Theropoda</taxon>
        <taxon>Coelurosauria</taxon>
        <taxon>Aves</taxon>
        <taxon>Neognathae</taxon>
        <taxon>Neoaves</taxon>
        <taxon>Gruiformes</taxon>
        <taxon>Rallidae</taxon>
        <taxon>Zapornia</taxon>
    </lineage>
</organism>
<dbReference type="GO" id="GO:0045667">
    <property type="term" value="P:regulation of osteoblast differentiation"/>
    <property type="evidence" value="ECO:0007669"/>
    <property type="project" value="TreeGrafter"/>
</dbReference>
<keyword evidence="3" id="KW-1185">Reference proteome</keyword>
<dbReference type="PANTHER" id="PTHR15993">
    <property type="entry name" value="HEMOGEN"/>
    <property type="match status" value="1"/>
</dbReference>
<dbReference type="InterPro" id="IPR033272">
    <property type="entry name" value="Hemogen"/>
</dbReference>
<comment type="caution">
    <text evidence="2">The sequence shown here is derived from an EMBL/GenBank/DDBJ whole genome shotgun (WGS) entry which is preliminary data.</text>
</comment>
<dbReference type="GO" id="GO:0005654">
    <property type="term" value="C:nucleoplasm"/>
    <property type="evidence" value="ECO:0007669"/>
    <property type="project" value="TreeGrafter"/>
</dbReference>
<proteinExistence type="predicted"/>
<feature type="region of interest" description="Disordered" evidence="1">
    <location>
        <begin position="25"/>
        <end position="130"/>
    </location>
</feature>
<feature type="non-terminal residue" evidence="2">
    <location>
        <position position="164"/>
    </location>
</feature>
<evidence type="ECO:0000313" key="2">
    <source>
        <dbReference type="EMBL" id="NXT73370.1"/>
    </source>
</evidence>
<reference evidence="2 3" key="1">
    <citation type="submission" date="2019-09" db="EMBL/GenBank/DDBJ databases">
        <title>Bird 10,000 Genomes (B10K) Project - Family phase.</title>
        <authorList>
            <person name="Zhang G."/>
        </authorList>
    </citation>
    <scope>NUCLEOTIDE SEQUENCE [LARGE SCALE GENOMIC DNA]</scope>
    <source>
        <strain evidence="2">B10K-DU-011-47</strain>
        <tissue evidence="2">Mixed tissue sample</tissue>
    </source>
</reference>
<accession>A0A7L3F293</accession>
<sequence>GVIMTHRLRDREMLRKRKAEAWEKDSIQWILREQQKSKRQRRGRTSRRGRGRQPAMKPSVEPQPEPDPQPVPQEEAEPALAEPALPRPAPPEPVYQEQLPVLTIQDLVNEMQPGEVEGELATRSQDPTGEEELLKLTEAEIPEALNTALENDYQDSEYNTHLLF</sequence>
<evidence type="ECO:0000313" key="3">
    <source>
        <dbReference type="Proteomes" id="UP000557426"/>
    </source>
</evidence>
<protein>
    <submittedName>
        <fullName evidence="2">HEMGN protein</fullName>
    </submittedName>
</protein>
<dbReference type="EMBL" id="VZTU01000902">
    <property type="protein sequence ID" value="NXT73370.1"/>
    <property type="molecule type" value="Genomic_DNA"/>
</dbReference>
<evidence type="ECO:0000256" key="1">
    <source>
        <dbReference type="SAM" id="MobiDB-lite"/>
    </source>
</evidence>